<dbReference type="OrthoDB" id="1441944at2"/>
<gene>
    <name evidence="2" type="ORF">EG359_08910</name>
    <name evidence="3" type="ORF">SAMN05421768_102429</name>
</gene>
<dbReference type="KEGG" id="cjt:EG359_08910"/>
<organism evidence="3 4">
    <name type="scientific">Chryseobacterium joostei</name>
    <dbReference type="NCBI Taxonomy" id="112234"/>
    <lineage>
        <taxon>Bacteria</taxon>
        <taxon>Pseudomonadati</taxon>
        <taxon>Bacteroidota</taxon>
        <taxon>Flavobacteriia</taxon>
        <taxon>Flavobacteriales</taxon>
        <taxon>Weeksellaceae</taxon>
        <taxon>Chryseobacterium group</taxon>
        <taxon>Chryseobacterium</taxon>
    </lineage>
</organism>
<reference evidence="2 5" key="2">
    <citation type="submission" date="2018-11" db="EMBL/GenBank/DDBJ databases">
        <title>Proposal to divide the Flavobacteriaceae and reorganize its genera based on Amino Acid Identity values calculated from whole genome sequences.</title>
        <authorList>
            <person name="Nicholson A.C."/>
            <person name="Gulvik C.A."/>
            <person name="Whitney A.M."/>
            <person name="Humrighouse B.W."/>
            <person name="Bell M."/>
            <person name="Holmes B."/>
            <person name="Steigerwalt A.G."/>
            <person name="Villarma A."/>
            <person name="Sheth M."/>
            <person name="Batra D."/>
            <person name="Pryor J."/>
            <person name="Bernardet J.-F."/>
            <person name="Hugo C."/>
            <person name="Kampfer P."/>
            <person name="Newman J."/>
            <person name="McQuiston J.R."/>
        </authorList>
    </citation>
    <scope>NUCLEOTIDE SEQUENCE [LARGE SCALE GENOMIC DNA]</scope>
    <source>
        <strain evidence="2 5">DSM 16927</strain>
    </source>
</reference>
<evidence type="ECO:0000313" key="2">
    <source>
        <dbReference type="EMBL" id="AZA99726.1"/>
    </source>
</evidence>
<dbReference type="Proteomes" id="UP000279541">
    <property type="component" value="Chromosome"/>
</dbReference>
<dbReference type="AlphaFoldDB" id="A0A1N7I394"/>
<evidence type="ECO:0000313" key="5">
    <source>
        <dbReference type="Proteomes" id="UP000279541"/>
    </source>
</evidence>
<keyword evidence="5" id="KW-1185">Reference proteome</keyword>
<keyword evidence="1" id="KW-1133">Transmembrane helix</keyword>
<dbReference type="RefSeq" id="WP_076352490.1">
    <property type="nucleotide sequence ID" value="NZ_CP033926.1"/>
</dbReference>
<name>A0A1N7I394_9FLAO</name>
<evidence type="ECO:0000313" key="3">
    <source>
        <dbReference type="EMBL" id="SIS31562.1"/>
    </source>
</evidence>
<sequence>MKLNIKKKYIILWCVIIIAVIILPDIKMYYQQYKLRSEKLPERFLSYSTLDSLKDNDYEVLKIYGGFNEPVLQGNDSTIIIISGSRKESKDGGDDIVNKWYKINLNGQITDSLQYSYNSLNSTHSYQTFNDYIVDVDQNTYSNWIKDGDTIHYPYKNITENKIFPVSEAQKIIADKEYMYDDIIHSDTADNDYKYKLVVYKDNVWNYFYTEKNWTDYPAYKTNKKSIQYDASTYNIDAQANVIKRDYVHKEKWNARSFWNLKNFSWGSGNGSGGDGWIGTSYFSVKMPKKTLHYKQSVSIDYPDGNLRDPFSYFIYQPQNGAYLLLIDTQNQVYYLIRPKK</sequence>
<feature type="transmembrane region" description="Helical" evidence="1">
    <location>
        <begin position="9"/>
        <end position="30"/>
    </location>
</feature>
<evidence type="ECO:0000313" key="4">
    <source>
        <dbReference type="Proteomes" id="UP000186106"/>
    </source>
</evidence>
<dbReference type="Proteomes" id="UP000186106">
    <property type="component" value="Unassembled WGS sequence"/>
</dbReference>
<accession>A0A1N7I394</accession>
<dbReference type="EMBL" id="FTNZ01000002">
    <property type="protein sequence ID" value="SIS31562.1"/>
    <property type="molecule type" value="Genomic_DNA"/>
</dbReference>
<dbReference type="EMBL" id="CP033926">
    <property type="protein sequence ID" value="AZA99726.1"/>
    <property type="molecule type" value="Genomic_DNA"/>
</dbReference>
<keyword evidence="1" id="KW-0472">Membrane</keyword>
<keyword evidence="1" id="KW-0812">Transmembrane</keyword>
<evidence type="ECO:0000256" key="1">
    <source>
        <dbReference type="SAM" id="Phobius"/>
    </source>
</evidence>
<protein>
    <submittedName>
        <fullName evidence="3">Uncharacterized protein</fullName>
    </submittedName>
</protein>
<reference evidence="3 4" key="1">
    <citation type="submission" date="2017-01" db="EMBL/GenBank/DDBJ databases">
        <authorList>
            <person name="Mah S.A."/>
            <person name="Swanson W.J."/>
            <person name="Moy G.W."/>
            <person name="Vacquier V.D."/>
        </authorList>
    </citation>
    <scope>NUCLEOTIDE SEQUENCE [LARGE SCALE GENOMIC DNA]</scope>
    <source>
        <strain evidence="3 4">DSM 16927</strain>
    </source>
</reference>
<proteinExistence type="predicted"/>